<dbReference type="CDD" id="cd06583">
    <property type="entry name" value="PGRP"/>
    <property type="match status" value="1"/>
</dbReference>
<dbReference type="GO" id="GO:0009253">
    <property type="term" value="P:peptidoglycan catabolic process"/>
    <property type="evidence" value="ECO:0007669"/>
    <property type="project" value="InterPro"/>
</dbReference>
<protein>
    <submittedName>
        <fullName evidence="2">Exo-glucosaminidase LytG</fullName>
        <ecNumber evidence="2">3.2.1.-</ecNumber>
    </submittedName>
</protein>
<dbReference type="AlphaFoldDB" id="B0NAR2"/>
<dbReference type="SMART" id="SM00644">
    <property type="entry name" value="Ami_2"/>
    <property type="match status" value="1"/>
</dbReference>
<dbReference type="InterPro" id="IPR002901">
    <property type="entry name" value="MGlyc_endo_b_GlcNAc-like_dom"/>
</dbReference>
<dbReference type="EMBL" id="CP036170">
    <property type="protein sequence ID" value="QBF75599.1"/>
    <property type="molecule type" value="Genomic_DNA"/>
</dbReference>
<dbReference type="EC" id="3.2.1.-" evidence="2"/>
<dbReference type="GeneID" id="62697196"/>
<dbReference type="CAZy" id="GH73">
    <property type="family name" value="Glycoside Hydrolase Family 73"/>
</dbReference>
<keyword evidence="2" id="KW-0326">Glycosidase</keyword>
<reference evidence="2 3" key="1">
    <citation type="journal article" date="2019" name="Appl. Environ. Microbiol.">
        <title>Clostridium scindens ATCC 35704: integration of nutritional requirements, the complete genome sequence, and global transcriptional responses to bile acids.</title>
        <authorList>
            <person name="Devendran S."/>
            <person name="Shrestha R."/>
            <person name="Alves J.M.P."/>
            <person name="Wolf P.G."/>
            <person name="Ly L."/>
            <person name="Hernandez A.G."/>
            <person name="Mendez-Garcia C."/>
            <person name="Inboden A."/>
            <person name="Wiley J."/>
            <person name="Paul O."/>
            <person name="Allen A."/>
            <person name="Springer E."/>
            <person name="Wright C.L."/>
            <person name="Fields C.J."/>
            <person name="Daniel S.L."/>
            <person name="Ridlon J.M."/>
        </authorList>
    </citation>
    <scope>NUCLEOTIDE SEQUENCE [LARGE SCALE GENOMIC DNA]</scope>
    <source>
        <strain evidence="2 3">ATCC 35704</strain>
    </source>
</reference>
<evidence type="ECO:0000313" key="3">
    <source>
        <dbReference type="Proteomes" id="UP000289664"/>
    </source>
</evidence>
<dbReference type="SMART" id="SM00047">
    <property type="entry name" value="LYZ2"/>
    <property type="match status" value="1"/>
</dbReference>
<dbReference type="eggNOG" id="COG1705">
    <property type="taxonomic scope" value="Bacteria"/>
</dbReference>
<dbReference type="Gene3D" id="4.10.80.30">
    <property type="entry name" value="DNA polymerase, domain 6"/>
    <property type="match status" value="1"/>
</dbReference>
<evidence type="ECO:0000256" key="1">
    <source>
        <dbReference type="ARBA" id="ARBA00022801"/>
    </source>
</evidence>
<dbReference type="Gene3D" id="3.40.80.10">
    <property type="entry name" value="Peptidoglycan recognition protein-like"/>
    <property type="match status" value="1"/>
</dbReference>
<dbReference type="InterPro" id="IPR051056">
    <property type="entry name" value="Glycosyl_Hydrolase_73"/>
</dbReference>
<dbReference type="PANTHER" id="PTHR33308:SF9">
    <property type="entry name" value="PEPTIDOGLYCAN HYDROLASE FLGJ"/>
    <property type="match status" value="1"/>
</dbReference>
<dbReference type="Pfam" id="PF01832">
    <property type="entry name" value="Glucosaminidase"/>
    <property type="match status" value="1"/>
</dbReference>
<dbReference type="eggNOG" id="COG5632">
    <property type="taxonomic scope" value="Bacteria"/>
</dbReference>
<gene>
    <name evidence="2" type="primary">lytG</name>
    <name evidence="2" type="ORF">HDCHBGLK_03010</name>
</gene>
<dbReference type="GO" id="GO:0008745">
    <property type="term" value="F:N-acetylmuramoyl-L-alanine amidase activity"/>
    <property type="evidence" value="ECO:0007669"/>
    <property type="project" value="InterPro"/>
</dbReference>
<dbReference type="Proteomes" id="UP000289664">
    <property type="component" value="Chromosome"/>
</dbReference>
<dbReference type="RefSeq" id="WP_004606082.1">
    <property type="nucleotide sequence ID" value="NZ_CP036170.1"/>
</dbReference>
<keyword evidence="3" id="KW-1185">Reference proteome</keyword>
<dbReference type="Pfam" id="PF01510">
    <property type="entry name" value="Amidase_2"/>
    <property type="match status" value="1"/>
</dbReference>
<accession>B0NAR2</accession>
<dbReference type="SUPFAM" id="SSF55846">
    <property type="entry name" value="N-acetylmuramoyl-L-alanine amidase-like"/>
    <property type="match status" value="1"/>
</dbReference>
<dbReference type="KEGG" id="csci:HDCHBGLK_03010"/>
<dbReference type="STRING" id="411468.CLOSCI_00531"/>
<keyword evidence="1 2" id="KW-0378">Hydrolase</keyword>
<dbReference type="GO" id="GO:0004040">
    <property type="term" value="F:amidase activity"/>
    <property type="evidence" value="ECO:0007669"/>
    <property type="project" value="InterPro"/>
</dbReference>
<proteinExistence type="predicted"/>
<dbReference type="HOGENOM" id="CLU_042024_3_0_9"/>
<name>B0NAR2_CLOS5</name>
<dbReference type="InterPro" id="IPR036505">
    <property type="entry name" value="Amidase/PGRP_sf"/>
</dbReference>
<dbReference type="PANTHER" id="PTHR33308">
    <property type="entry name" value="PEPTIDOGLYCAN HYDROLASE FLGJ"/>
    <property type="match status" value="1"/>
</dbReference>
<organism evidence="2 3">
    <name type="scientific">Clostridium scindens (strain ATCC 35704 / DSM 5676 / VPI 13733 / 19)</name>
    <dbReference type="NCBI Taxonomy" id="411468"/>
    <lineage>
        <taxon>Bacteria</taxon>
        <taxon>Bacillati</taxon>
        <taxon>Bacillota</taxon>
        <taxon>Clostridia</taxon>
        <taxon>Lachnospirales</taxon>
        <taxon>Lachnospiraceae</taxon>
    </lineage>
</organism>
<dbReference type="InterPro" id="IPR002502">
    <property type="entry name" value="Amidase_domain"/>
</dbReference>
<dbReference type="GO" id="GO:0016798">
    <property type="term" value="F:hydrolase activity, acting on glycosyl bonds"/>
    <property type="evidence" value="ECO:0007669"/>
    <property type="project" value="UniProtKB-KW"/>
</dbReference>
<dbReference type="Gene3D" id="1.10.530.10">
    <property type="match status" value="1"/>
</dbReference>
<evidence type="ECO:0000313" key="2">
    <source>
        <dbReference type="EMBL" id="QBF75599.1"/>
    </source>
</evidence>
<sequence length="500" mass="54269">MTEKEFVSYIGPLAATDMKKTGILASVTAAQAILESGYGSTELAVAANNLFGMKATLSGNNWPSEWDGQTYTKDTKEQDKGGNEYTVSAAFRKYASHAASIKDHSDYLAGAKNGSALRYAGLIGETDYKTAAALIKDGGYATDINYVSKLCNIIEKWNLTKYDEAPQKRSEGTLNIIESIVTNSDCYKTGRTITVKGLMLHSVGCPQPKATVFVNNWNKPGAGACVHAVIDAEGSVYQLLPWNRRGWHCASGQKGSGNNTHIGVEMTEPATIRYTSGANWKETGDGTNTRAHVMATYKTAVELFAYLCKKYSLNPTADGVIISHHEGNVRGIASNHGDVEHIWNKFGLTMDQFRRDVKAAMSGTGTSPATQTRELYRVRKTWADAKSQIGAFSVLENAKAVCKEGYTVFNSKGQAVFSNEVEAQKKPNVNLPYKVKVDISDLRIRKGPGTNYGSAGYTGEGVFTIVKEKDGPGATKWGLLKSYEGQENGWISLDYATKIA</sequence>